<accession>A0A0G4EZ21</accession>
<feature type="region of interest" description="Disordered" evidence="1">
    <location>
        <begin position="1"/>
        <end position="28"/>
    </location>
</feature>
<dbReference type="OrthoDB" id="550577at2759"/>
<evidence type="ECO:0000256" key="1">
    <source>
        <dbReference type="SAM" id="MobiDB-lite"/>
    </source>
</evidence>
<gene>
    <name evidence="2" type="ORF">Vbra_8620</name>
</gene>
<evidence type="ECO:0000313" key="2">
    <source>
        <dbReference type="EMBL" id="CEM04235.1"/>
    </source>
</evidence>
<protein>
    <submittedName>
        <fullName evidence="2">Uncharacterized protein</fullName>
    </submittedName>
</protein>
<reference evidence="2 3" key="1">
    <citation type="submission" date="2014-11" db="EMBL/GenBank/DDBJ databases">
        <authorList>
            <person name="Zhu J."/>
            <person name="Qi W."/>
            <person name="Song R."/>
        </authorList>
    </citation>
    <scope>NUCLEOTIDE SEQUENCE [LARGE SCALE GENOMIC DNA]</scope>
</reference>
<evidence type="ECO:0000313" key="3">
    <source>
        <dbReference type="Proteomes" id="UP000041254"/>
    </source>
</evidence>
<sequence length="455" mass="49810">MAAAAASSSSAAADLPQQQTLPSSHERYKKGTRVWMVTNKREKGKQEWVTAAMARTEDVGGATKVYMTEKEMVDGRREQLVVVVPDMAKTSPHGPQVHEGFTLVESAHRDQNDSNTGQQLRLFDLPSDVERDVFFPLLGPGGLSHLHSTCALGSRRVSVAYVKTQIDAELAAKGLKGIISYELASIGHLLRLLYIIQKSGEWEGWEPIIRVAKHQGRGGGKLPIYLDSGDVEGVGSRWVYDSRCEALRQLSLIGRHLGMALRRVKGEELLGGHPLTIPTRRRRDRFDRANPVCVYQDYEFASIRDVVLDNLRYGGTNVAFHNVVQQGHLTRCNRLRFKLHTTSTGHSVGQLMRQHEGRVIVLHGDQPDHSFKAHLHIIGLYPDSVFANLYTTERPAAGQSGAARFPQTVQLVRQQLGTDVQLLFGNQLVAVPSAGPATAAAAATPSSSAAAGVAE</sequence>
<feature type="compositionally biased region" description="Low complexity" evidence="1">
    <location>
        <begin position="1"/>
        <end position="13"/>
    </location>
</feature>
<organism evidence="2 3">
    <name type="scientific">Vitrella brassicaformis (strain CCMP3155)</name>
    <dbReference type="NCBI Taxonomy" id="1169540"/>
    <lineage>
        <taxon>Eukaryota</taxon>
        <taxon>Sar</taxon>
        <taxon>Alveolata</taxon>
        <taxon>Colpodellida</taxon>
        <taxon>Vitrellaceae</taxon>
        <taxon>Vitrella</taxon>
    </lineage>
</organism>
<dbReference type="Proteomes" id="UP000041254">
    <property type="component" value="Unassembled WGS sequence"/>
</dbReference>
<keyword evidence="3" id="KW-1185">Reference proteome</keyword>
<dbReference type="VEuPathDB" id="CryptoDB:Vbra_8620"/>
<dbReference type="InParanoid" id="A0A0G4EZ21"/>
<proteinExistence type="predicted"/>
<name>A0A0G4EZ21_VITBC</name>
<dbReference type="PhylomeDB" id="A0A0G4EZ21"/>
<dbReference type="AlphaFoldDB" id="A0A0G4EZ21"/>
<dbReference type="EMBL" id="CDMY01000348">
    <property type="protein sequence ID" value="CEM04235.1"/>
    <property type="molecule type" value="Genomic_DNA"/>
</dbReference>